<sequence>MAIAASLDSILGSMFIGVVLSTAVYGITCLQVYLYYTQYSRNDGRAMKSFVAFLLVLDTFHVALLATVYYYYSVTHFGDFKALQADTWSLSAQTTVGGFMSFLVQCFFAHRLYHLSGKQLWLPIIICIISFGQLATAAAYTGVGLSNHYFSASQKATPYVTASLLLDIVCDSLIASSMIYFFRRKRTMFRSTQMALDLMITYALNTCLLTTVFTVVTFILWYVATDTLIYSPFYWVLVRLYSCSLVSTLNTRESIKSMLASDTHELYNMPSITAVPSVSESGSASRLAEGKGWSMHRSVTVDISTDHTMASGGTDMGMKGESLP</sequence>
<evidence type="ECO:0000259" key="2">
    <source>
        <dbReference type="Pfam" id="PF20152"/>
    </source>
</evidence>
<feature type="transmembrane region" description="Helical" evidence="1">
    <location>
        <begin position="14"/>
        <end position="37"/>
    </location>
</feature>
<feature type="transmembrane region" description="Helical" evidence="1">
    <location>
        <begin position="160"/>
        <end position="182"/>
    </location>
</feature>
<feature type="transmembrane region" description="Helical" evidence="1">
    <location>
        <begin position="92"/>
        <end position="113"/>
    </location>
</feature>
<feature type="domain" description="DUF6534" evidence="2">
    <location>
        <begin position="168"/>
        <end position="254"/>
    </location>
</feature>
<dbReference type="OrthoDB" id="2790010at2759"/>
<dbReference type="InParanoid" id="S8FCK6"/>
<protein>
    <recommendedName>
        <fullName evidence="2">DUF6534 domain-containing protein</fullName>
    </recommendedName>
</protein>
<reference evidence="3 4" key="1">
    <citation type="journal article" date="2012" name="Science">
        <title>The Paleozoic origin of enzymatic lignin decomposition reconstructed from 31 fungal genomes.</title>
        <authorList>
            <person name="Floudas D."/>
            <person name="Binder M."/>
            <person name="Riley R."/>
            <person name="Barry K."/>
            <person name="Blanchette R.A."/>
            <person name="Henrissat B."/>
            <person name="Martinez A.T."/>
            <person name="Otillar R."/>
            <person name="Spatafora J.W."/>
            <person name="Yadav J.S."/>
            <person name="Aerts A."/>
            <person name="Benoit I."/>
            <person name="Boyd A."/>
            <person name="Carlson A."/>
            <person name="Copeland A."/>
            <person name="Coutinho P.M."/>
            <person name="de Vries R.P."/>
            <person name="Ferreira P."/>
            <person name="Findley K."/>
            <person name="Foster B."/>
            <person name="Gaskell J."/>
            <person name="Glotzer D."/>
            <person name="Gorecki P."/>
            <person name="Heitman J."/>
            <person name="Hesse C."/>
            <person name="Hori C."/>
            <person name="Igarashi K."/>
            <person name="Jurgens J.A."/>
            <person name="Kallen N."/>
            <person name="Kersten P."/>
            <person name="Kohler A."/>
            <person name="Kuees U."/>
            <person name="Kumar T.K.A."/>
            <person name="Kuo A."/>
            <person name="LaButti K."/>
            <person name="Larrondo L.F."/>
            <person name="Lindquist E."/>
            <person name="Ling A."/>
            <person name="Lombard V."/>
            <person name="Lucas S."/>
            <person name="Lundell T."/>
            <person name="Martin R."/>
            <person name="McLaughlin D.J."/>
            <person name="Morgenstern I."/>
            <person name="Morin E."/>
            <person name="Murat C."/>
            <person name="Nagy L.G."/>
            <person name="Nolan M."/>
            <person name="Ohm R.A."/>
            <person name="Patyshakuliyeva A."/>
            <person name="Rokas A."/>
            <person name="Ruiz-Duenas F.J."/>
            <person name="Sabat G."/>
            <person name="Salamov A."/>
            <person name="Samejima M."/>
            <person name="Schmutz J."/>
            <person name="Slot J.C."/>
            <person name="St John F."/>
            <person name="Stenlid J."/>
            <person name="Sun H."/>
            <person name="Sun S."/>
            <person name="Syed K."/>
            <person name="Tsang A."/>
            <person name="Wiebenga A."/>
            <person name="Young D."/>
            <person name="Pisabarro A."/>
            <person name="Eastwood D.C."/>
            <person name="Martin F."/>
            <person name="Cullen D."/>
            <person name="Grigoriev I.V."/>
            <person name="Hibbett D.S."/>
        </authorList>
    </citation>
    <scope>NUCLEOTIDE SEQUENCE</scope>
    <source>
        <strain evidence="4">FP-58527</strain>
    </source>
</reference>
<feature type="transmembrane region" description="Helical" evidence="1">
    <location>
        <begin position="120"/>
        <end position="140"/>
    </location>
</feature>
<evidence type="ECO:0000256" key="1">
    <source>
        <dbReference type="SAM" id="Phobius"/>
    </source>
</evidence>
<accession>S8FCK6</accession>
<dbReference type="HOGENOM" id="CLU_046025_5_0_1"/>
<dbReference type="PANTHER" id="PTHR40465">
    <property type="entry name" value="CHROMOSOME 1, WHOLE GENOME SHOTGUN SEQUENCE"/>
    <property type="match status" value="1"/>
</dbReference>
<dbReference type="eggNOG" id="ENOG502SPCC">
    <property type="taxonomic scope" value="Eukaryota"/>
</dbReference>
<feature type="transmembrane region" description="Helical" evidence="1">
    <location>
        <begin position="49"/>
        <end position="72"/>
    </location>
</feature>
<gene>
    <name evidence="3" type="ORF">FOMPIDRAFT_1053474</name>
</gene>
<feature type="transmembrane region" description="Helical" evidence="1">
    <location>
        <begin position="202"/>
        <end position="223"/>
    </location>
</feature>
<keyword evidence="1" id="KW-0472">Membrane</keyword>
<keyword evidence="1" id="KW-1133">Transmembrane helix</keyword>
<evidence type="ECO:0000313" key="3">
    <source>
        <dbReference type="EMBL" id="EPS96214.1"/>
    </source>
</evidence>
<feature type="transmembrane region" description="Helical" evidence="1">
    <location>
        <begin position="229"/>
        <end position="249"/>
    </location>
</feature>
<dbReference type="Proteomes" id="UP000015241">
    <property type="component" value="Unassembled WGS sequence"/>
</dbReference>
<dbReference type="InterPro" id="IPR045339">
    <property type="entry name" value="DUF6534"/>
</dbReference>
<dbReference type="STRING" id="743788.S8FCK6"/>
<keyword evidence="1" id="KW-0812">Transmembrane</keyword>
<proteinExistence type="predicted"/>
<evidence type="ECO:0000313" key="4">
    <source>
        <dbReference type="Proteomes" id="UP000015241"/>
    </source>
</evidence>
<dbReference type="EMBL" id="KE504192">
    <property type="protein sequence ID" value="EPS96214.1"/>
    <property type="molecule type" value="Genomic_DNA"/>
</dbReference>
<dbReference type="AlphaFoldDB" id="S8FCK6"/>
<keyword evidence="4" id="KW-1185">Reference proteome</keyword>
<dbReference type="PANTHER" id="PTHR40465:SF1">
    <property type="entry name" value="DUF6534 DOMAIN-CONTAINING PROTEIN"/>
    <property type="match status" value="1"/>
</dbReference>
<name>S8FCK6_FOMSC</name>
<dbReference type="Pfam" id="PF20152">
    <property type="entry name" value="DUF6534"/>
    <property type="match status" value="1"/>
</dbReference>
<organism evidence="3 4">
    <name type="scientific">Fomitopsis schrenkii</name>
    <name type="common">Brown rot fungus</name>
    <dbReference type="NCBI Taxonomy" id="2126942"/>
    <lineage>
        <taxon>Eukaryota</taxon>
        <taxon>Fungi</taxon>
        <taxon>Dikarya</taxon>
        <taxon>Basidiomycota</taxon>
        <taxon>Agaricomycotina</taxon>
        <taxon>Agaricomycetes</taxon>
        <taxon>Polyporales</taxon>
        <taxon>Fomitopsis</taxon>
    </lineage>
</organism>